<dbReference type="NCBIfam" id="TIGR01985">
    <property type="entry name" value="phasin_2"/>
    <property type="match status" value="1"/>
</dbReference>
<organism evidence="2 3">
    <name type="scientific">Mesorhizobium liriopis</name>
    <dbReference type="NCBI Taxonomy" id="2953882"/>
    <lineage>
        <taxon>Bacteria</taxon>
        <taxon>Pseudomonadati</taxon>
        <taxon>Pseudomonadota</taxon>
        <taxon>Alphaproteobacteria</taxon>
        <taxon>Hyphomicrobiales</taxon>
        <taxon>Phyllobacteriaceae</taxon>
        <taxon>Mesorhizobium</taxon>
    </lineage>
</organism>
<dbReference type="RefSeq" id="WP_252815245.1">
    <property type="nucleotide sequence ID" value="NZ_JAMXQS010000001.1"/>
</dbReference>
<gene>
    <name evidence="2" type="ORF">NGM99_01330</name>
</gene>
<dbReference type="Pfam" id="PF09361">
    <property type="entry name" value="Phasin_2"/>
    <property type="match status" value="1"/>
</dbReference>
<dbReference type="InterPro" id="IPR018968">
    <property type="entry name" value="Phasin"/>
</dbReference>
<sequence>MANEFSDNVEFPSFDTSKATDQFRVLAERGVEQSKQAYERIKSGAEWAQKTFETSAETSRAATSELSLKTIAALRTNTLAGFDHLESLTRAKTFAEVIELQSNYLRSSFETFVSQGKDLQAAATKAAEDVSRPVKENFESAMRELKVA</sequence>
<dbReference type="EMBL" id="JAMXQS010000001">
    <property type="protein sequence ID" value="MCO6048430.1"/>
    <property type="molecule type" value="Genomic_DNA"/>
</dbReference>
<name>A0ABT1C0T1_9HYPH</name>
<feature type="domain" description="Phasin" evidence="1">
    <location>
        <begin position="49"/>
        <end position="138"/>
    </location>
</feature>
<evidence type="ECO:0000313" key="3">
    <source>
        <dbReference type="Proteomes" id="UP001205906"/>
    </source>
</evidence>
<protein>
    <submittedName>
        <fullName evidence="2">Phasin</fullName>
    </submittedName>
</protein>
<reference evidence="2 3" key="1">
    <citation type="submission" date="2022-06" db="EMBL/GenBank/DDBJ databases">
        <title>Mesorhizobium sp. strain RP14 Genome sequencing and assembly.</title>
        <authorList>
            <person name="Kim I."/>
        </authorList>
    </citation>
    <scope>NUCLEOTIDE SEQUENCE [LARGE SCALE GENOMIC DNA]</scope>
    <source>
        <strain evidence="3">RP14(2022)</strain>
    </source>
</reference>
<evidence type="ECO:0000259" key="1">
    <source>
        <dbReference type="Pfam" id="PF09361"/>
    </source>
</evidence>
<comment type="caution">
    <text evidence="2">The sequence shown here is derived from an EMBL/GenBank/DDBJ whole genome shotgun (WGS) entry which is preliminary data.</text>
</comment>
<keyword evidence="3" id="KW-1185">Reference proteome</keyword>
<proteinExistence type="predicted"/>
<dbReference type="InterPro" id="IPR010234">
    <property type="entry name" value="Phasin_subfam-2"/>
</dbReference>
<dbReference type="Proteomes" id="UP001205906">
    <property type="component" value="Unassembled WGS sequence"/>
</dbReference>
<evidence type="ECO:0000313" key="2">
    <source>
        <dbReference type="EMBL" id="MCO6048430.1"/>
    </source>
</evidence>
<accession>A0ABT1C0T1</accession>